<gene>
    <name evidence="1" type="ORF">FOF46_04605</name>
</gene>
<comment type="caution">
    <text evidence="1">The sequence shown here is derived from an EMBL/GenBank/DDBJ whole genome shotgun (WGS) entry which is preliminary data.</text>
</comment>
<reference evidence="1 2" key="1">
    <citation type="submission" date="2019-07" db="EMBL/GenBank/DDBJ databases">
        <title>The draft genome sequence of Aquimarina algiphila M91.</title>
        <authorList>
            <person name="Meng X."/>
        </authorList>
    </citation>
    <scope>NUCLEOTIDE SEQUENCE [LARGE SCALE GENOMIC DNA]</scope>
    <source>
        <strain evidence="1 2">M91</strain>
    </source>
</reference>
<evidence type="ECO:0000313" key="2">
    <source>
        <dbReference type="Proteomes" id="UP000318833"/>
    </source>
</evidence>
<name>A0A554VPQ4_9FLAO</name>
<dbReference type="AlphaFoldDB" id="A0A554VPQ4"/>
<keyword evidence="2" id="KW-1185">Reference proteome</keyword>
<proteinExistence type="predicted"/>
<organism evidence="1 2">
    <name type="scientific">Aquimarina algiphila</name>
    <dbReference type="NCBI Taxonomy" id="2047982"/>
    <lineage>
        <taxon>Bacteria</taxon>
        <taxon>Pseudomonadati</taxon>
        <taxon>Bacteroidota</taxon>
        <taxon>Flavobacteriia</taxon>
        <taxon>Flavobacteriales</taxon>
        <taxon>Flavobacteriaceae</taxon>
        <taxon>Aquimarina</taxon>
    </lineage>
</organism>
<dbReference type="Proteomes" id="UP000318833">
    <property type="component" value="Unassembled WGS sequence"/>
</dbReference>
<evidence type="ECO:0000313" key="1">
    <source>
        <dbReference type="EMBL" id="TSE10450.1"/>
    </source>
</evidence>
<protein>
    <submittedName>
        <fullName evidence="1">Uncharacterized protein</fullName>
    </submittedName>
</protein>
<dbReference type="OrthoDB" id="1445531at2"/>
<accession>A0A554VPQ4</accession>
<sequence length="96" mass="11093">MNLDPVYKLPNFSQTAGLTDDETKILKIIRNKTFKTIKVTKRNGDVDSIEGIERIQDLDKIEKLIESGEYQNMEIKQQNGKIVSAHRTIRTNFARK</sequence>
<dbReference type="EMBL" id="VLNR01000007">
    <property type="protein sequence ID" value="TSE10450.1"/>
    <property type="molecule type" value="Genomic_DNA"/>
</dbReference>